<proteinExistence type="predicted"/>
<protein>
    <submittedName>
        <fullName evidence="1">Uncharacterized protein</fullName>
    </submittedName>
</protein>
<dbReference type="Proteomes" id="UP000001192">
    <property type="component" value="Chromosome 2"/>
</dbReference>
<sequence length="81" mass="9050">MEVNESAYYRSTRRRKRSIGFDHCRVIACSRRHPTFNLASTSAQCLTGGEIVPPPDCPPDELLPPEITNVIVVVLELELAL</sequence>
<dbReference type="EMBL" id="CP001044">
    <property type="protein sequence ID" value="ACC72610.1"/>
    <property type="molecule type" value="Genomic_DNA"/>
</dbReference>
<organism evidence="1 2">
    <name type="scientific">Paraburkholderia phymatum (strain DSM 17167 / CIP 108236 / LMG 21445 / STM815)</name>
    <name type="common">Burkholderia phymatum</name>
    <dbReference type="NCBI Taxonomy" id="391038"/>
    <lineage>
        <taxon>Bacteria</taxon>
        <taxon>Pseudomonadati</taxon>
        <taxon>Pseudomonadota</taxon>
        <taxon>Betaproteobacteria</taxon>
        <taxon>Burkholderiales</taxon>
        <taxon>Burkholderiaceae</taxon>
        <taxon>Paraburkholderia</taxon>
    </lineage>
</organism>
<evidence type="ECO:0000313" key="1">
    <source>
        <dbReference type="EMBL" id="ACC72610.1"/>
    </source>
</evidence>
<dbReference type="HOGENOM" id="CLU_2567278_0_0_4"/>
<reference evidence="2" key="1">
    <citation type="journal article" date="2014" name="Stand. Genomic Sci.">
        <title>Complete genome sequence of Burkholderia phymatum STM815(T), a broad host range and efficient nitrogen-fixing symbiont of Mimosa species.</title>
        <authorList>
            <person name="Moulin L."/>
            <person name="Klonowska A."/>
            <person name="Caroline B."/>
            <person name="Booth K."/>
            <person name="Vriezen J.A."/>
            <person name="Melkonian R."/>
            <person name="James E.K."/>
            <person name="Young J.P."/>
            <person name="Bena G."/>
            <person name="Hauser L."/>
            <person name="Land M."/>
            <person name="Kyrpides N."/>
            <person name="Bruce D."/>
            <person name="Chain P."/>
            <person name="Copeland A."/>
            <person name="Pitluck S."/>
            <person name="Woyke T."/>
            <person name="Lizotte-Waniewski M."/>
            <person name="Bristow J."/>
            <person name="Riley M."/>
        </authorList>
    </citation>
    <scope>NUCLEOTIDE SEQUENCE [LARGE SCALE GENOMIC DNA]</scope>
    <source>
        <strain evidence="2">DSM 17167 / CIP 108236 / LMG 21445 / STM815</strain>
    </source>
</reference>
<accession>B2JLH7</accession>
<dbReference type="AlphaFoldDB" id="B2JLH7"/>
<name>B2JLH7_PARP8</name>
<gene>
    <name evidence="1" type="ordered locus">Bphy_3457</name>
</gene>
<keyword evidence="2" id="KW-1185">Reference proteome</keyword>
<dbReference type="KEGG" id="bph:Bphy_3457"/>
<evidence type="ECO:0000313" key="2">
    <source>
        <dbReference type="Proteomes" id="UP000001192"/>
    </source>
</evidence>